<keyword evidence="6" id="KW-1185">Reference proteome</keyword>
<dbReference type="Proteomes" id="UP000182882">
    <property type="component" value="Unassembled WGS sequence"/>
</dbReference>
<dbReference type="OrthoDB" id="9815245at2"/>
<dbReference type="FunFam" id="2.70.70.10:FF:000006">
    <property type="entry name" value="M23 family peptidase"/>
    <property type="match status" value="1"/>
</dbReference>
<dbReference type="Proteomes" id="UP000181998">
    <property type="component" value="Unassembled WGS sequence"/>
</dbReference>
<dbReference type="InterPro" id="IPR016047">
    <property type="entry name" value="M23ase_b-sheet_dom"/>
</dbReference>
<dbReference type="InterPro" id="IPR050570">
    <property type="entry name" value="Cell_wall_metabolism_enzyme"/>
</dbReference>
<dbReference type="InterPro" id="IPR011055">
    <property type="entry name" value="Dup_hybrid_motif"/>
</dbReference>
<dbReference type="AlphaFoldDB" id="A0A0S3AIU6"/>
<dbReference type="STRING" id="44577.ATY38_07550"/>
<evidence type="ECO:0000313" key="6">
    <source>
        <dbReference type="Proteomes" id="UP000182882"/>
    </source>
</evidence>
<dbReference type="EMBL" id="FNLN01000048">
    <property type="protein sequence ID" value="SDU30661.1"/>
    <property type="molecule type" value="Genomic_DNA"/>
</dbReference>
<dbReference type="PANTHER" id="PTHR21666">
    <property type="entry name" value="PEPTIDASE-RELATED"/>
    <property type="match status" value="1"/>
</dbReference>
<accession>A0A0S3AIU6</accession>
<dbReference type="Gene3D" id="2.70.70.10">
    <property type="entry name" value="Glucose Permease (Domain IIA)"/>
    <property type="match status" value="1"/>
</dbReference>
<proteinExistence type="predicted"/>
<evidence type="ECO:0000313" key="4">
    <source>
        <dbReference type="EMBL" id="SEQ22333.1"/>
    </source>
</evidence>
<evidence type="ECO:0000259" key="2">
    <source>
        <dbReference type="Pfam" id="PF01551"/>
    </source>
</evidence>
<sequence length="307" mass="33948">MNIIFISSNTERARKLTLTRSRIILLLGVFSAIVVIAALGLNFISLRYADKIDAPLLRAILVNPQEEKHQKIQAHLQENLNIMASKLGHMQAQLIRLDALGERLVESSGIKSRDFLFKEAPGQGGPKSSLDLLADELTVGEFDDMLQELSTMLDERADKLGALDSLLRYGRVTKFVLPSEMPVETDWYSSGFGYRVDPFTGKKAFHEGVDFAAKTGTPIKAAASGVVIYSDRHSEYGNMVEIDHGDDLVSRYAHASKRIVKLGEVVLQGQKIAEVGSTGRSTGPHLHFEIRHKDKPQNPAKFLKKPG</sequence>
<dbReference type="Pfam" id="PF01551">
    <property type="entry name" value="Peptidase_M23"/>
    <property type="match status" value="1"/>
</dbReference>
<keyword evidence="1" id="KW-1133">Transmembrane helix</keyword>
<dbReference type="PANTHER" id="PTHR21666:SF291">
    <property type="entry name" value="STAGE II SPORULATION PROTEIN Q"/>
    <property type="match status" value="1"/>
</dbReference>
<name>A0A0S3AIU6_9PROT</name>
<gene>
    <name evidence="3" type="ORF">SAMN05216406_1489</name>
    <name evidence="4" type="ORF">SAMN05421510_102915</name>
</gene>
<evidence type="ECO:0000313" key="5">
    <source>
        <dbReference type="Proteomes" id="UP000181998"/>
    </source>
</evidence>
<dbReference type="GO" id="GO:0004222">
    <property type="term" value="F:metalloendopeptidase activity"/>
    <property type="evidence" value="ECO:0007669"/>
    <property type="project" value="TreeGrafter"/>
</dbReference>
<keyword evidence="1" id="KW-0472">Membrane</keyword>
<protein>
    <submittedName>
        <fullName evidence="3">Peptidase family M23</fullName>
    </submittedName>
</protein>
<organism evidence="3 6">
    <name type="scientific">Nitrosomonas ureae</name>
    <dbReference type="NCBI Taxonomy" id="44577"/>
    <lineage>
        <taxon>Bacteria</taxon>
        <taxon>Pseudomonadati</taxon>
        <taxon>Pseudomonadota</taxon>
        <taxon>Betaproteobacteria</taxon>
        <taxon>Nitrosomonadales</taxon>
        <taxon>Nitrosomonadaceae</taxon>
        <taxon>Nitrosomonas</taxon>
    </lineage>
</organism>
<evidence type="ECO:0000313" key="3">
    <source>
        <dbReference type="EMBL" id="SDU30661.1"/>
    </source>
</evidence>
<dbReference type="SUPFAM" id="SSF51261">
    <property type="entry name" value="Duplicated hybrid motif"/>
    <property type="match status" value="1"/>
</dbReference>
<evidence type="ECO:0000256" key="1">
    <source>
        <dbReference type="SAM" id="Phobius"/>
    </source>
</evidence>
<dbReference type="KEGG" id="nur:ATY38_07550"/>
<dbReference type="RefSeq" id="WP_062558769.1">
    <property type="nucleotide sequence ID" value="NZ_CP013341.1"/>
</dbReference>
<feature type="transmembrane region" description="Helical" evidence="1">
    <location>
        <begin position="23"/>
        <end position="44"/>
    </location>
</feature>
<dbReference type="EMBL" id="FOFX01000029">
    <property type="protein sequence ID" value="SEQ22333.1"/>
    <property type="molecule type" value="Genomic_DNA"/>
</dbReference>
<feature type="domain" description="M23ase beta-sheet core" evidence="2">
    <location>
        <begin position="205"/>
        <end position="299"/>
    </location>
</feature>
<dbReference type="CDD" id="cd12797">
    <property type="entry name" value="M23_peptidase"/>
    <property type="match status" value="1"/>
</dbReference>
<reference evidence="3 5" key="1">
    <citation type="submission" date="2016-10" db="EMBL/GenBank/DDBJ databases">
        <authorList>
            <person name="de Groot N.N."/>
        </authorList>
    </citation>
    <scope>NUCLEOTIDE SEQUENCE [LARGE SCALE GENOMIC DNA]</scope>
    <source>
        <strain evidence="3">Nm10</strain>
        <strain evidence="4 5">Nm9</strain>
    </source>
</reference>
<reference evidence="6" key="2">
    <citation type="submission" date="2016-10" db="EMBL/GenBank/DDBJ databases">
        <authorList>
            <person name="Varghese N."/>
            <person name="Submissions S."/>
        </authorList>
    </citation>
    <scope>NUCLEOTIDE SEQUENCE [LARGE SCALE GENOMIC DNA]</scope>
    <source>
        <strain evidence="6">Nm10</strain>
    </source>
</reference>
<keyword evidence="1" id="KW-0812">Transmembrane</keyword>